<feature type="compositionally biased region" description="Polar residues" evidence="1">
    <location>
        <begin position="14"/>
        <end position="23"/>
    </location>
</feature>
<reference evidence="2 3" key="1">
    <citation type="submission" date="2019-06" db="EMBL/GenBank/DDBJ databases">
        <title>Draft genomes of female and male turbot (Scophthalmus maximus).</title>
        <authorList>
            <person name="Xu H."/>
            <person name="Xu X.-W."/>
            <person name="Shao C."/>
            <person name="Chen S."/>
        </authorList>
    </citation>
    <scope>NUCLEOTIDE SEQUENCE [LARGE SCALE GENOMIC DNA]</scope>
    <source>
        <strain evidence="2">Ysfricsl-2016a</strain>
        <tissue evidence="2">Blood</tissue>
    </source>
</reference>
<sequence>MTRITFKHYRHSHTLSNASQQQLRRGPLRTPQGGSEPLYQTASFHFRVGNGSILQNKSRIRCFGSYDIFCFFFFPKCRNK</sequence>
<proteinExistence type="predicted"/>
<evidence type="ECO:0000256" key="1">
    <source>
        <dbReference type="SAM" id="MobiDB-lite"/>
    </source>
</evidence>
<evidence type="ECO:0000313" key="3">
    <source>
        <dbReference type="Proteomes" id="UP000438429"/>
    </source>
</evidence>
<dbReference type="EMBL" id="VEVO01000012">
    <property type="protein sequence ID" value="KAF0033702.1"/>
    <property type="molecule type" value="Genomic_DNA"/>
</dbReference>
<gene>
    <name evidence="2" type="ORF">F2P81_013768</name>
</gene>
<protein>
    <submittedName>
        <fullName evidence="2">Uncharacterized protein</fullName>
    </submittedName>
</protein>
<name>A0A6A4SUC4_SCOMX</name>
<evidence type="ECO:0000313" key="2">
    <source>
        <dbReference type="EMBL" id="KAF0033702.1"/>
    </source>
</evidence>
<dbReference type="Proteomes" id="UP000438429">
    <property type="component" value="Unassembled WGS sequence"/>
</dbReference>
<feature type="region of interest" description="Disordered" evidence="1">
    <location>
        <begin position="11"/>
        <end position="36"/>
    </location>
</feature>
<comment type="caution">
    <text evidence="2">The sequence shown here is derived from an EMBL/GenBank/DDBJ whole genome shotgun (WGS) entry which is preliminary data.</text>
</comment>
<organism evidence="2 3">
    <name type="scientific">Scophthalmus maximus</name>
    <name type="common">Turbot</name>
    <name type="synonym">Psetta maxima</name>
    <dbReference type="NCBI Taxonomy" id="52904"/>
    <lineage>
        <taxon>Eukaryota</taxon>
        <taxon>Metazoa</taxon>
        <taxon>Chordata</taxon>
        <taxon>Craniata</taxon>
        <taxon>Vertebrata</taxon>
        <taxon>Euteleostomi</taxon>
        <taxon>Actinopterygii</taxon>
        <taxon>Neopterygii</taxon>
        <taxon>Teleostei</taxon>
        <taxon>Neoteleostei</taxon>
        <taxon>Acanthomorphata</taxon>
        <taxon>Carangaria</taxon>
        <taxon>Pleuronectiformes</taxon>
        <taxon>Pleuronectoidei</taxon>
        <taxon>Scophthalmidae</taxon>
        <taxon>Scophthalmus</taxon>
    </lineage>
</organism>
<accession>A0A6A4SUC4</accession>
<dbReference type="AlphaFoldDB" id="A0A6A4SUC4"/>